<gene>
    <name evidence="1" type="ORF">EVAR_83397_1</name>
</gene>
<name>A0A4C1TZ40_EUMVA</name>
<comment type="caution">
    <text evidence="1">The sequence shown here is derived from an EMBL/GenBank/DDBJ whole genome shotgun (WGS) entry which is preliminary data.</text>
</comment>
<evidence type="ECO:0000313" key="2">
    <source>
        <dbReference type="Proteomes" id="UP000299102"/>
    </source>
</evidence>
<evidence type="ECO:0000313" key="1">
    <source>
        <dbReference type="EMBL" id="GBP19084.1"/>
    </source>
</evidence>
<keyword evidence="2" id="KW-1185">Reference proteome</keyword>
<dbReference type="AlphaFoldDB" id="A0A4C1TZ40"/>
<dbReference type="Proteomes" id="UP000299102">
    <property type="component" value="Unassembled WGS sequence"/>
</dbReference>
<proteinExistence type="predicted"/>
<reference evidence="1 2" key="1">
    <citation type="journal article" date="2019" name="Commun. Biol.">
        <title>The bagworm genome reveals a unique fibroin gene that provides high tensile strength.</title>
        <authorList>
            <person name="Kono N."/>
            <person name="Nakamura H."/>
            <person name="Ohtoshi R."/>
            <person name="Tomita M."/>
            <person name="Numata K."/>
            <person name="Arakawa K."/>
        </authorList>
    </citation>
    <scope>NUCLEOTIDE SEQUENCE [LARGE SCALE GENOMIC DNA]</scope>
</reference>
<dbReference type="EMBL" id="BGZK01000104">
    <property type="protein sequence ID" value="GBP19084.1"/>
    <property type="molecule type" value="Genomic_DNA"/>
</dbReference>
<accession>A0A4C1TZ40</accession>
<sequence>MRPPGMAGTELRYLMANGLKSNEDELNHFISCDEGGIKPSIADVVIVSLTTFTDLPHPVLGEAEGRARGPNASI</sequence>
<organism evidence="1 2">
    <name type="scientific">Eumeta variegata</name>
    <name type="common">Bagworm moth</name>
    <name type="synonym">Eumeta japonica</name>
    <dbReference type="NCBI Taxonomy" id="151549"/>
    <lineage>
        <taxon>Eukaryota</taxon>
        <taxon>Metazoa</taxon>
        <taxon>Ecdysozoa</taxon>
        <taxon>Arthropoda</taxon>
        <taxon>Hexapoda</taxon>
        <taxon>Insecta</taxon>
        <taxon>Pterygota</taxon>
        <taxon>Neoptera</taxon>
        <taxon>Endopterygota</taxon>
        <taxon>Lepidoptera</taxon>
        <taxon>Glossata</taxon>
        <taxon>Ditrysia</taxon>
        <taxon>Tineoidea</taxon>
        <taxon>Psychidae</taxon>
        <taxon>Oiketicinae</taxon>
        <taxon>Eumeta</taxon>
    </lineage>
</organism>
<protein>
    <submittedName>
        <fullName evidence="1">Uncharacterized protein</fullName>
    </submittedName>
</protein>